<proteinExistence type="predicted"/>
<sequence length="191" mass="22348">MVQQGLFAYYDEPSRTNDMLTLAYIQDNNVDKVVFNSEMNPVALPKCPEMPIKYTEALKSFEQFMQFYREIKEEGTYSEIIAYYKLKYSKLSFMALHSKYTWLCNYSSMPDIEYSYNENVYSTILQCNEYACSRKCLLLAPVCTAKFLEKHGCISKARMLVKEAKKIAKATDNLETLKEIEREYLNDYICG</sequence>
<dbReference type="RefSeq" id="XP_014564557.1">
    <property type="nucleotide sequence ID" value="XM_014709071.1"/>
</dbReference>
<reference evidence="2 3" key="1">
    <citation type="journal article" date="2014" name="MBio">
        <title>The Ordospora colligata genome; evolution of extreme reduction in microsporidia and host-to-parasite horizontal gene transfer.</title>
        <authorList>
            <person name="Pombert J.-F."/>
            <person name="Haag K.L."/>
            <person name="Beidas S."/>
            <person name="Ebert D."/>
            <person name="Keeling P.J."/>
        </authorList>
    </citation>
    <scope>NUCLEOTIDE SEQUENCE [LARGE SCALE GENOMIC DNA]</scope>
    <source>
        <strain evidence="2 3">OC4</strain>
    </source>
</reference>
<feature type="coiled-coil region" evidence="1">
    <location>
        <begin position="160"/>
        <end position="187"/>
    </location>
</feature>
<evidence type="ECO:0000313" key="3">
    <source>
        <dbReference type="Proteomes" id="UP000031056"/>
    </source>
</evidence>
<comment type="caution">
    <text evidence="2">The sequence shown here is derived from an EMBL/GenBank/DDBJ whole genome shotgun (WGS) entry which is preliminary data.</text>
</comment>
<dbReference type="AlphaFoldDB" id="A0A0B2UNH6"/>
<dbReference type="Proteomes" id="UP000031056">
    <property type="component" value="Unassembled WGS sequence"/>
</dbReference>
<dbReference type="GeneID" id="26261013"/>
<gene>
    <name evidence="2" type="ORF">M896_011700</name>
</gene>
<dbReference type="EMBL" id="JOKQ01000001">
    <property type="protein sequence ID" value="KHN70515.1"/>
    <property type="molecule type" value="Genomic_DNA"/>
</dbReference>
<evidence type="ECO:0000313" key="2">
    <source>
        <dbReference type="EMBL" id="KHN70515.1"/>
    </source>
</evidence>
<dbReference type="VEuPathDB" id="MicrosporidiaDB:M896_011700"/>
<accession>A0A0B2UNH6</accession>
<evidence type="ECO:0000256" key="1">
    <source>
        <dbReference type="SAM" id="Coils"/>
    </source>
</evidence>
<keyword evidence="3" id="KW-1185">Reference proteome</keyword>
<dbReference type="OrthoDB" id="2191234at2759"/>
<protein>
    <submittedName>
        <fullName evidence="2">Uncharacterized protein</fullName>
    </submittedName>
</protein>
<keyword evidence="1" id="KW-0175">Coiled coil</keyword>
<dbReference type="HOGENOM" id="CLU_1421401_0_0_1"/>
<dbReference type="InParanoid" id="A0A0B2UNH6"/>
<name>A0A0B2UNH6_9MICR</name>
<organism evidence="2 3">
    <name type="scientific">Ordospora colligata OC4</name>
    <dbReference type="NCBI Taxonomy" id="1354746"/>
    <lineage>
        <taxon>Eukaryota</taxon>
        <taxon>Fungi</taxon>
        <taxon>Fungi incertae sedis</taxon>
        <taxon>Microsporidia</taxon>
        <taxon>Ordosporidae</taxon>
        <taxon>Ordospora</taxon>
    </lineage>
</organism>